<evidence type="ECO:0000313" key="3">
    <source>
        <dbReference type="Proteomes" id="UP001632037"/>
    </source>
</evidence>
<feature type="region of interest" description="Disordered" evidence="1">
    <location>
        <begin position="1"/>
        <end position="30"/>
    </location>
</feature>
<comment type="caution">
    <text evidence="2">The sequence shown here is derived from an EMBL/GenBank/DDBJ whole genome shotgun (WGS) entry which is preliminary data.</text>
</comment>
<gene>
    <name evidence="2" type="ORF">V7S43_006318</name>
</gene>
<keyword evidence="3" id="KW-1185">Reference proteome</keyword>
<organism evidence="2 3">
    <name type="scientific">Phytophthora oleae</name>
    <dbReference type="NCBI Taxonomy" id="2107226"/>
    <lineage>
        <taxon>Eukaryota</taxon>
        <taxon>Sar</taxon>
        <taxon>Stramenopiles</taxon>
        <taxon>Oomycota</taxon>
        <taxon>Peronosporomycetes</taxon>
        <taxon>Peronosporales</taxon>
        <taxon>Peronosporaceae</taxon>
        <taxon>Phytophthora</taxon>
    </lineage>
</organism>
<reference evidence="2 3" key="1">
    <citation type="submission" date="2024-09" db="EMBL/GenBank/DDBJ databases">
        <title>Genome sequencing and assembly of Phytophthora oleae, isolate VK10A, causative agent of rot of olive drupes.</title>
        <authorList>
            <person name="Conti Taguali S."/>
            <person name="Riolo M."/>
            <person name="La Spada F."/>
            <person name="Cacciola S.O."/>
            <person name="Dionisio G."/>
        </authorList>
    </citation>
    <scope>NUCLEOTIDE SEQUENCE [LARGE SCALE GENOMIC DNA]</scope>
    <source>
        <strain evidence="2 3">VK10A</strain>
    </source>
</reference>
<evidence type="ECO:0008006" key="4">
    <source>
        <dbReference type="Google" id="ProtNLM"/>
    </source>
</evidence>
<dbReference type="EMBL" id="JBIMZQ010000010">
    <property type="protein sequence ID" value="KAL3669033.1"/>
    <property type="molecule type" value="Genomic_DNA"/>
</dbReference>
<evidence type="ECO:0000313" key="2">
    <source>
        <dbReference type="EMBL" id="KAL3669033.1"/>
    </source>
</evidence>
<sequence length="56" mass="6372">MVPLSEKPKDTAPVRPKTLDFQARKREEDEKERQKVAQFARLSVSCCTVTPLNSIV</sequence>
<evidence type="ECO:0000256" key="1">
    <source>
        <dbReference type="SAM" id="MobiDB-lite"/>
    </source>
</evidence>
<accession>A0ABD3FQ62</accession>
<proteinExistence type="predicted"/>
<dbReference type="AlphaFoldDB" id="A0ABD3FQ62"/>
<feature type="compositionally biased region" description="Basic and acidic residues" evidence="1">
    <location>
        <begin position="1"/>
        <end position="12"/>
    </location>
</feature>
<dbReference type="Proteomes" id="UP001632037">
    <property type="component" value="Unassembled WGS sequence"/>
</dbReference>
<name>A0ABD3FQ62_9STRA</name>
<protein>
    <recommendedName>
        <fullName evidence="4">TPX2 C-terminal domain-containing protein</fullName>
    </recommendedName>
</protein>